<proteinExistence type="predicted"/>
<dbReference type="RefSeq" id="WP_306953394.1">
    <property type="nucleotide sequence ID" value="NZ_JAURUO010000003.1"/>
</dbReference>
<dbReference type="InterPro" id="IPR013783">
    <property type="entry name" value="Ig-like_fold"/>
</dbReference>
<keyword evidence="2" id="KW-0479">Metal-binding</keyword>
<evidence type="ECO:0000256" key="3">
    <source>
        <dbReference type="ARBA" id="ARBA00022801"/>
    </source>
</evidence>
<dbReference type="SUPFAM" id="SSF51011">
    <property type="entry name" value="Glycosyl hydrolase domain"/>
    <property type="match status" value="1"/>
</dbReference>
<dbReference type="InterPro" id="IPR006047">
    <property type="entry name" value="GH13_cat_dom"/>
</dbReference>
<evidence type="ECO:0000313" key="10">
    <source>
        <dbReference type="Proteomes" id="UP001229209"/>
    </source>
</evidence>
<dbReference type="InterPro" id="IPR045857">
    <property type="entry name" value="O16G_dom_2"/>
</dbReference>
<dbReference type="Proteomes" id="UP001229209">
    <property type="component" value="Unassembled WGS sequence"/>
</dbReference>
<name>A0ABT9LUA2_9BACL</name>
<accession>A0ABT9LUA2</accession>
<evidence type="ECO:0000256" key="4">
    <source>
        <dbReference type="ARBA" id="ARBA00023295"/>
    </source>
</evidence>
<keyword evidence="3" id="KW-0378">Hydrolase</keyword>
<evidence type="ECO:0000259" key="8">
    <source>
        <dbReference type="SMART" id="SM00642"/>
    </source>
</evidence>
<keyword evidence="10" id="KW-1185">Reference proteome</keyword>
<feature type="domain" description="Glycosyl hydrolase family 13 catalytic" evidence="8">
    <location>
        <begin position="558"/>
        <end position="1006"/>
    </location>
</feature>
<feature type="chain" id="PRO_5047099887" evidence="6">
    <location>
        <begin position="26"/>
        <end position="1344"/>
    </location>
</feature>
<feature type="signal peptide" evidence="6">
    <location>
        <begin position="1"/>
        <end position="25"/>
    </location>
</feature>
<feature type="compositionally biased region" description="Pro residues" evidence="5">
    <location>
        <begin position="604"/>
        <end position="613"/>
    </location>
</feature>
<evidence type="ECO:0000256" key="2">
    <source>
        <dbReference type="ARBA" id="ARBA00022723"/>
    </source>
</evidence>
<organism evidence="9 10">
    <name type="scientific">Alicyclobacillus tolerans</name>
    <dbReference type="NCBI Taxonomy" id="90970"/>
    <lineage>
        <taxon>Bacteria</taxon>
        <taxon>Bacillati</taxon>
        <taxon>Bacillota</taxon>
        <taxon>Bacilli</taxon>
        <taxon>Bacillales</taxon>
        <taxon>Alicyclobacillaceae</taxon>
        <taxon>Alicyclobacillus</taxon>
    </lineage>
</organism>
<dbReference type="InterPro" id="IPR013780">
    <property type="entry name" value="Glyco_hydro_b"/>
</dbReference>
<dbReference type="PANTHER" id="PTHR10357:SF210">
    <property type="entry name" value="MALTODEXTRIN GLUCOSIDASE"/>
    <property type="match status" value="1"/>
</dbReference>
<gene>
    <name evidence="9" type="ORF">J2S04_000767</name>
</gene>
<evidence type="ECO:0000259" key="7">
    <source>
        <dbReference type="SMART" id="SM00632"/>
    </source>
</evidence>
<dbReference type="SMART" id="SM00632">
    <property type="entry name" value="Aamy_C"/>
    <property type="match status" value="1"/>
</dbReference>
<dbReference type="CDD" id="cd02857">
    <property type="entry name" value="E_set_CDase_PDE_N"/>
    <property type="match status" value="2"/>
</dbReference>
<sequence length="1344" mass="144811">MKWKNSMSLAATVVMTAALPLVASAGTVYASTSSNSASGGGQTTQSSSSGTSYASNLSNSGTSTQATTYGSTYSTSATVQIVSGNDFTAGKAATVQLDVSGIDLSASNVQVTLENSVNGTINVTNDATVTGPNSILLQLSEGDAGVGAGTYTITVQSGSSVASTTPGNGLQVLPYTDASTVQWDGIYTSDSSTYVSNPNPAAGQSVTISMRAYSGNLSKVVLNCWDTAANKGFQVDMTPGKTFGPYQLWSATIPASNGGTIYYRFDIYDGSSFACLSGDGLHTYDDTNQNFPLPVGSVSLSEMDANPGDTLTANDPVGDFSGSSSQPNQTMVSFINADGQTVATSQGFNAGWSSVQFTVPQNLPDGLYTVDLDTVAQDADRVVNVSLNRSATLLVGPLPAWMKAYYHDSFNTFYRSPFGAVAAGTPITLRLRGPVDLKSATLRLWGATGQSGELDLPMQPLQMPASQIEQEAGVSQATDYSWWTVTIPASDVQTPGTMWYQFVTQTSSGQTLYYDDNGSQLEGPGAVGFSSNGPSYQISVFEKGFETPDWLKHAVIYEIMPDRFYNGNIATDENPKTQKGIYVNANGQESLGPIEFHQHWSSPPDDPNIPPSSNPSIEKLRGNGQWNIDFFGGDLQGIQDKLDYLKSLGVNTLYLMPVFEAESNHKYDTADFMKIDPGFGTQQDWLNLVKAAHAKGFHIILDGVFEDTGSDSIYFNKFGNFKTTGAWQAYQSNQPSSSPYYSWYEWTGNPQNPYNGWFNIDTLPETNTSNPAYQKFIYSGKNSVAKYWIEQGASGWRLDSADNSNFNTAWWSGFRDAVKSIDPNAAIIGEIWNNATNDNGTDWLTGSTFDSVMNYQFRNAVIDFFRGNYNDGNEQHHAVDAAGFNQRLMRLYSEYPKQSFYAMMNLVDSQDTMRILTILENAPQPSDISALQQDLYQPSAADEQIGIEKLKLVSDLQFGFPGDPTIWYGDEAGLTGYKDPLSRRTYPWNHQNLTLLNHYRKLGAIRQANPVLQTGDFQPLYTQGMVYAFARTIRDGHDVFGDPANDASAIVALNNQNQSTTVSLPTKGTVADGTRLLDELNNQWYTVENGQVTLTLQPYQGAILVTPTRVPVAYLQESGNQNQIAWTPVEGATGYRVFRKNRAGQWQPVGGPLSASTLYLPVERGAYAQTFAVEALFGPGPGPVLGPGPLAGPPVAAPAGPNVSASMLSSTVDLPALRLTTPVVKGTLLRGQAILNINSVPGATQYVVYEEQADGSYIPVQTVSVPGISQQPGQPPIHPGGPLQPIQPSMSPGNPIYPPGIMPNQPPIRVNLEVPSGTTSVTYRVAAQNEDGQAVTQPFTLTNQ</sequence>
<dbReference type="InterPro" id="IPR004185">
    <property type="entry name" value="Glyco_hydro_13_lg-like_dom"/>
</dbReference>
<evidence type="ECO:0000256" key="6">
    <source>
        <dbReference type="SAM" id="SignalP"/>
    </source>
</evidence>
<dbReference type="InterPro" id="IPR017853">
    <property type="entry name" value="GH"/>
</dbReference>
<dbReference type="GO" id="GO:0016798">
    <property type="term" value="F:hydrolase activity, acting on glycosyl bonds"/>
    <property type="evidence" value="ECO:0007669"/>
    <property type="project" value="UniProtKB-KW"/>
</dbReference>
<keyword evidence="6" id="KW-0732">Signal</keyword>
<evidence type="ECO:0000256" key="5">
    <source>
        <dbReference type="SAM" id="MobiDB-lite"/>
    </source>
</evidence>
<comment type="caution">
    <text evidence="9">The sequence shown here is derived from an EMBL/GenBank/DDBJ whole genome shotgun (WGS) entry which is preliminary data.</text>
</comment>
<dbReference type="SUPFAM" id="SSF51445">
    <property type="entry name" value="(Trans)glycosidases"/>
    <property type="match status" value="1"/>
</dbReference>
<dbReference type="Gene3D" id="2.60.40.1180">
    <property type="entry name" value="Golgi alpha-mannosidase II"/>
    <property type="match status" value="1"/>
</dbReference>
<feature type="region of interest" description="Disordered" evidence="5">
    <location>
        <begin position="32"/>
        <end position="57"/>
    </location>
</feature>
<dbReference type="PANTHER" id="PTHR10357">
    <property type="entry name" value="ALPHA-AMYLASE FAMILY MEMBER"/>
    <property type="match status" value="1"/>
</dbReference>
<dbReference type="SMART" id="SM00642">
    <property type="entry name" value="Aamy"/>
    <property type="match status" value="1"/>
</dbReference>
<comment type="cofactor">
    <cofactor evidence="1">
        <name>Ca(2+)</name>
        <dbReference type="ChEBI" id="CHEBI:29108"/>
    </cofactor>
</comment>
<dbReference type="CDD" id="cd11338">
    <property type="entry name" value="AmyAc_CMD"/>
    <property type="match status" value="1"/>
</dbReference>
<protein>
    <submittedName>
        <fullName evidence="9">Glycosidase</fullName>
    </submittedName>
</protein>
<evidence type="ECO:0000256" key="1">
    <source>
        <dbReference type="ARBA" id="ARBA00001913"/>
    </source>
</evidence>
<dbReference type="Pfam" id="PF00128">
    <property type="entry name" value="Alpha-amylase"/>
    <property type="match status" value="1"/>
</dbReference>
<dbReference type="SUPFAM" id="SSF81296">
    <property type="entry name" value="E set domains"/>
    <property type="match status" value="2"/>
</dbReference>
<reference evidence="9 10" key="1">
    <citation type="submission" date="2023-07" db="EMBL/GenBank/DDBJ databases">
        <title>Genomic Encyclopedia of Type Strains, Phase IV (KMG-IV): sequencing the most valuable type-strain genomes for metagenomic binning, comparative biology and taxonomic classification.</title>
        <authorList>
            <person name="Goeker M."/>
        </authorList>
    </citation>
    <scope>NUCLEOTIDE SEQUENCE [LARGE SCALE GENOMIC DNA]</scope>
    <source>
        <strain evidence="9 10">DSM 25924</strain>
    </source>
</reference>
<dbReference type="Gene3D" id="3.20.20.80">
    <property type="entry name" value="Glycosidases"/>
    <property type="match status" value="1"/>
</dbReference>
<dbReference type="InterPro" id="IPR014756">
    <property type="entry name" value="Ig_E-set"/>
</dbReference>
<feature type="region of interest" description="Disordered" evidence="5">
    <location>
        <begin position="594"/>
        <end position="618"/>
    </location>
</feature>
<dbReference type="Gene3D" id="3.90.400.10">
    <property type="entry name" value="Oligo-1,6-glucosidase, Domain 2"/>
    <property type="match status" value="1"/>
</dbReference>
<evidence type="ECO:0000313" key="9">
    <source>
        <dbReference type="EMBL" id="MDP9727837.1"/>
    </source>
</evidence>
<dbReference type="EMBL" id="JAURUO010000003">
    <property type="protein sequence ID" value="MDP9727837.1"/>
    <property type="molecule type" value="Genomic_DNA"/>
</dbReference>
<dbReference type="InterPro" id="IPR031319">
    <property type="entry name" value="A-amylase_C"/>
</dbReference>
<feature type="domain" description="Alpha-amylase C-terminal" evidence="7">
    <location>
        <begin position="1018"/>
        <end position="1109"/>
    </location>
</feature>
<keyword evidence="4 9" id="KW-0326">Glycosidase</keyword>
<dbReference type="Gene3D" id="2.60.40.10">
    <property type="entry name" value="Immunoglobulins"/>
    <property type="match status" value="2"/>
</dbReference>